<feature type="transmembrane region" description="Helical" evidence="1">
    <location>
        <begin position="111"/>
        <end position="133"/>
    </location>
</feature>
<organism evidence="3 4">
    <name type="scientific">Penicillium fimorum</name>
    <dbReference type="NCBI Taxonomy" id="1882269"/>
    <lineage>
        <taxon>Eukaryota</taxon>
        <taxon>Fungi</taxon>
        <taxon>Dikarya</taxon>
        <taxon>Ascomycota</taxon>
        <taxon>Pezizomycotina</taxon>
        <taxon>Eurotiomycetes</taxon>
        <taxon>Eurotiomycetidae</taxon>
        <taxon>Eurotiales</taxon>
        <taxon>Aspergillaceae</taxon>
        <taxon>Penicillium</taxon>
    </lineage>
</organism>
<evidence type="ECO:0000259" key="2">
    <source>
        <dbReference type="Pfam" id="PF20684"/>
    </source>
</evidence>
<evidence type="ECO:0000313" key="4">
    <source>
        <dbReference type="Proteomes" id="UP001149954"/>
    </source>
</evidence>
<dbReference type="OrthoDB" id="3918601at2759"/>
<keyword evidence="1" id="KW-0472">Membrane</keyword>
<evidence type="ECO:0000256" key="1">
    <source>
        <dbReference type="SAM" id="Phobius"/>
    </source>
</evidence>
<accession>A0A9W9XZ51</accession>
<reference evidence="3" key="1">
    <citation type="submission" date="2022-12" db="EMBL/GenBank/DDBJ databases">
        <authorList>
            <person name="Petersen C."/>
        </authorList>
    </citation>
    <scope>NUCLEOTIDE SEQUENCE</scope>
    <source>
        <strain evidence="3">IBT 29495</strain>
    </source>
</reference>
<keyword evidence="1" id="KW-0812">Transmembrane</keyword>
<feature type="transmembrane region" description="Helical" evidence="1">
    <location>
        <begin position="145"/>
        <end position="166"/>
    </location>
</feature>
<comment type="caution">
    <text evidence="3">The sequence shown here is derived from an EMBL/GenBank/DDBJ whole genome shotgun (WGS) entry which is preliminary data.</text>
</comment>
<dbReference type="InterPro" id="IPR049326">
    <property type="entry name" value="Rhodopsin_dom_fungi"/>
</dbReference>
<dbReference type="AlphaFoldDB" id="A0A9W9XZ51"/>
<protein>
    <recommendedName>
        <fullName evidence="2">Rhodopsin domain-containing protein</fullName>
    </recommendedName>
</protein>
<sequence length="367" mass="41061">MSASILASDMNPHPTTDNDHNHSGLVVVITAVNLCLVLISLAARTFSSYHRNSLQRDDYTFGALVVHYYRPRYKLLAAIVQIILVFCQVHYGWGTPIDGIKTTRKEQMLKIVYAADILSIIVLGLSKVTACMFYNGLFSRIQRQVSYVVLLVMIAWTILSVFLLGIRCSSNPWSEIITAECNRLRPRWEVITALDIFSEILLLIYAVLAIDKVRISTKKKIIVFCALESRMLLIPMAALSSKDPTLLGSFATVSTEIYIGLSTCCPLTAVLKSFVAVYEDDIGITYTYRRPSKSDSRSRTMVSKDTPSHKLSTGVRIERGVKGWEREDDPIIEPTEGIQGLQIMKTVHYSVRNESIELSGRRGSTGI</sequence>
<reference evidence="3" key="2">
    <citation type="journal article" date="2023" name="IMA Fungus">
        <title>Comparative genomic study of the Penicillium genus elucidates a diverse pangenome and 15 lateral gene transfer events.</title>
        <authorList>
            <person name="Petersen C."/>
            <person name="Sorensen T."/>
            <person name="Nielsen M.R."/>
            <person name="Sondergaard T.E."/>
            <person name="Sorensen J.L."/>
            <person name="Fitzpatrick D.A."/>
            <person name="Frisvad J.C."/>
            <person name="Nielsen K.L."/>
        </authorList>
    </citation>
    <scope>NUCLEOTIDE SEQUENCE</scope>
    <source>
        <strain evidence="3">IBT 29495</strain>
    </source>
</reference>
<dbReference type="Pfam" id="PF20684">
    <property type="entry name" value="Fung_rhodopsin"/>
    <property type="match status" value="1"/>
</dbReference>
<evidence type="ECO:0000313" key="3">
    <source>
        <dbReference type="EMBL" id="KAJ5512919.1"/>
    </source>
</evidence>
<feature type="transmembrane region" description="Helical" evidence="1">
    <location>
        <begin position="24"/>
        <end position="46"/>
    </location>
</feature>
<proteinExistence type="predicted"/>
<name>A0A9W9XZ51_9EURO</name>
<feature type="transmembrane region" description="Helical" evidence="1">
    <location>
        <begin position="73"/>
        <end position="91"/>
    </location>
</feature>
<keyword evidence="1" id="KW-1133">Transmembrane helix</keyword>
<feature type="domain" description="Rhodopsin" evidence="2">
    <location>
        <begin position="46"/>
        <end position="227"/>
    </location>
</feature>
<keyword evidence="4" id="KW-1185">Reference proteome</keyword>
<dbReference type="PANTHER" id="PTHR39614:SF2">
    <property type="entry name" value="INTEGRAL MEMBRANE PROTEIN"/>
    <property type="match status" value="1"/>
</dbReference>
<gene>
    <name evidence="3" type="ORF">N7463_002471</name>
</gene>
<feature type="transmembrane region" description="Helical" evidence="1">
    <location>
        <begin position="190"/>
        <end position="210"/>
    </location>
</feature>
<dbReference type="PANTHER" id="PTHR39614">
    <property type="entry name" value="INTEGRAL MEMBRANE PROTEIN"/>
    <property type="match status" value="1"/>
</dbReference>
<dbReference type="EMBL" id="JAPWDS010000002">
    <property type="protein sequence ID" value="KAJ5512919.1"/>
    <property type="molecule type" value="Genomic_DNA"/>
</dbReference>
<dbReference type="Proteomes" id="UP001149954">
    <property type="component" value="Unassembled WGS sequence"/>
</dbReference>